<dbReference type="RefSeq" id="WP_101196551.1">
    <property type="nucleotide sequence ID" value="NZ_PJCG01000052.1"/>
</dbReference>
<dbReference type="Gene3D" id="3.40.50.300">
    <property type="entry name" value="P-loop containing nucleotide triphosphate hydrolases"/>
    <property type="match status" value="1"/>
</dbReference>
<dbReference type="SUPFAM" id="SSF52540">
    <property type="entry name" value="P-loop containing nucleoside triphosphate hydrolases"/>
    <property type="match status" value="1"/>
</dbReference>
<dbReference type="Proteomes" id="UP000233399">
    <property type="component" value="Unassembled WGS sequence"/>
</dbReference>
<gene>
    <name evidence="1" type="ORF">CXB65_21315</name>
</gene>
<proteinExistence type="predicted"/>
<evidence type="ECO:0008006" key="3">
    <source>
        <dbReference type="Google" id="ProtNLM"/>
    </source>
</evidence>
<protein>
    <recommendedName>
        <fullName evidence="3">AAA+ ATPase domain-containing protein</fullName>
    </recommendedName>
</protein>
<dbReference type="EMBL" id="PJCG01000052">
    <property type="protein sequence ID" value="PKI19603.1"/>
    <property type="molecule type" value="Genomic_DNA"/>
</dbReference>
<reference evidence="1 2" key="1">
    <citation type="submission" date="2017-12" db="EMBL/GenBank/DDBJ databases">
        <title>Isolation and characterization of an aerobic denitrifying Pseudomonas monteilii CY06 from aquaculture ponds.</title>
        <authorList>
            <person name="Ma Q."/>
            <person name="Cai Y."/>
            <person name="He Z."/>
        </authorList>
    </citation>
    <scope>NUCLEOTIDE SEQUENCE [LARGE SCALE GENOMIC DNA]</scope>
    <source>
        <strain evidence="1 2">CY06</strain>
    </source>
</reference>
<organism evidence="1 2">
    <name type="scientific">Pseudomonas monteilii</name>
    <dbReference type="NCBI Taxonomy" id="76759"/>
    <lineage>
        <taxon>Bacteria</taxon>
        <taxon>Pseudomonadati</taxon>
        <taxon>Pseudomonadota</taxon>
        <taxon>Gammaproteobacteria</taxon>
        <taxon>Pseudomonadales</taxon>
        <taxon>Pseudomonadaceae</taxon>
        <taxon>Pseudomonas</taxon>
    </lineage>
</organism>
<name>A0A2N1IMY4_9PSED</name>
<sequence length="318" mass="35591">MDPRTRQILARFKRQVIFHSQYKFAFSQIENAIENTETLGEPLCAILYGVSGSGKSTLCRYCEKYHSSDPVIRRDDGTYVQLPVFYCEVPAPTTVRGLIGNMLTTLIGQEPKGTIVKLTQQLSTCLHTAGVKVIFLDEIQLLCVSTISQKVKLDTLNWIVTLLNKSGIPIILSGTELCRDIRNSLDTFAKRYPYAAELTNFIYESHSDSDYLTVLKQLDSAMYSIASIQSGVHLNDPSIAAAIFVATSGNFKTMRLIISDALKSCLQRQGPIELRLEDFYMACECISLPDRLTDDNPFALELNQNLLIIDSHAEKTDE</sequence>
<dbReference type="AlphaFoldDB" id="A0A2N1IMY4"/>
<dbReference type="Pfam" id="PF05621">
    <property type="entry name" value="TniB"/>
    <property type="match status" value="1"/>
</dbReference>
<dbReference type="InterPro" id="IPR027417">
    <property type="entry name" value="P-loop_NTPase"/>
</dbReference>
<comment type="caution">
    <text evidence="1">The sequence shown here is derived from an EMBL/GenBank/DDBJ whole genome shotgun (WGS) entry which is preliminary data.</text>
</comment>
<accession>A0A2N1IMY4</accession>
<evidence type="ECO:0000313" key="2">
    <source>
        <dbReference type="Proteomes" id="UP000233399"/>
    </source>
</evidence>
<evidence type="ECO:0000313" key="1">
    <source>
        <dbReference type="EMBL" id="PKI19603.1"/>
    </source>
</evidence>
<dbReference type="InterPro" id="IPR008868">
    <property type="entry name" value="TniB"/>
</dbReference>